<organism evidence="1 2">
    <name type="scientific">Pseudomonas protegens</name>
    <dbReference type="NCBI Taxonomy" id="380021"/>
    <lineage>
        <taxon>Bacteria</taxon>
        <taxon>Pseudomonadati</taxon>
        <taxon>Pseudomonadota</taxon>
        <taxon>Gammaproteobacteria</taxon>
        <taxon>Pseudomonadales</taxon>
        <taxon>Pseudomonadaceae</taxon>
        <taxon>Pseudomonas</taxon>
    </lineage>
</organism>
<sequence length="85" mass="9603">MPGQFHQSALWAVHIRVTARRSDELAHNTFASSPDRGDVCIMQGRNLRVNGFVVKIFKHYILSDKSVKAIIQTPYRRPGQVESAP</sequence>
<dbReference type="AlphaFoldDB" id="A0A2T6GRF7"/>
<name>A0A2T6GRF7_9PSED</name>
<reference evidence="1 2" key="1">
    <citation type="submission" date="2018-03" db="EMBL/GenBank/DDBJ databases">
        <title>Draft genome sequence of the plant growth promoting rhizobacterium Pseudomonas protegens strain BNJ-SS-45 isolated from wheat (Triticum aestivum) rhizosphere.</title>
        <authorList>
            <person name="Bajpai A."/>
            <person name="Shende K."/>
            <person name="Meena N."/>
            <person name="Upadhyayula S.R."/>
            <person name="Suravajhala P."/>
            <person name="Medicherla K.M."/>
            <person name="Johri B.N."/>
        </authorList>
    </citation>
    <scope>NUCLEOTIDE SEQUENCE [LARGE SCALE GENOMIC DNA]</scope>
    <source>
        <strain evidence="1 2">BNJ-SS-45</strain>
    </source>
</reference>
<evidence type="ECO:0000313" key="1">
    <source>
        <dbReference type="EMBL" id="PUA46730.1"/>
    </source>
</evidence>
<dbReference type="Proteomes" id="UP000244178">
    <property type="component" value="Unassembled WGS sequence"/>
</dbReference>
<proteinExistence type="predicted"/>
<gene>
    <name evidence="1" type="ORF">C5U62_01745</name>
</gene>
<evidence type="ECO:0000313" key="2">
    <source>
        <dbReference type="Proteomes" id="UP000244178"/>
    </source>
</evidence>
<dbReference type="EMBL" id="PYJM01000001">
    <property type="protein sequence ID" value="PUA46730.1"/>
    <property type="molecule type" value="Genomic_DNA"/>
</dbReference>
<comment type="caution">
    <text evidence="1">The sequence shown here is derived from an EMBL/GenBank/DDBJ whole genome shotgun (WGS) entry which is preliminary data.</text>
</comment>
<accession>A0A2T6GRF7</accession>
<protein>
    <submittedName>
        <fullName evidence="1">Uncharacterized protein</fullName>
    </submittedName>
</protein>